<dbReference type="InterPro" id="IPR046348">
    <property type="entry name" value="SIS_dom_sf"/>
</dbReference>
<keyword evidence="2" id="KW-0413">Isomerase</keyword>
<sequence>MDLQQIKNYLEEGSRVRNSLDIEKISFLGESLSSAFKNGNKLIIFGNGGSAADAQHIAAEFVGRFERERKPLPAMILHGNSSSVTAIGNDYSYDKIFSRQLEAFAKKGDIIIALSTSGNSVNVISAVDKAKEIGCSVFGITGSKGGKMKDILEENNLIRIDSDRTSFIQESTIAIGHIISKIVEDSL</sequence>
<dbReference type="PROSITE" id="PS51464">
    <property type="entry name" value="SIS"/>
    <property type="match status" value="1"/>
</dbReference>
<dbReference type="InterPro" id="IPR001347">
    <property type="entry name" value="SIS_dom"/>
</dbReference>
<organism evidence="2 5">
    <name type="scientific">Cuniculiplasma divulgatum</name>
    <dbReference type="NCBI Taxonomy" id="1673428"/>
    <lineage>
        <taxon>Archaea</taxon>
        <taxon>Methanobacteriati</taxon>
        <taxon>Thermoplasmatota</taxon>
        <taxon>Thermoplasmata</taxon>
        <taxon>Thermoplasmatales</taxon>
        <taxon>Cuniculiplasmataceae</taxon>
        <taxon>Cuniculiplasma</taxon>
    </lineage>
</organism>
<dbReference type="PANTHER" id="PTHR30390:SF6">
    <property type="entry name" value="DNAA INITIATOR-ASSOCIATING PROTEIN DIAA"/>
    <property type="match status" value="1"/>
</dbReference>
<dbReference type="OrthoDB" id="64625at2157"/>
<dbReference type="EMBL" id="LT719092">
    <property type="protein sequence ID" value="SJK84842.1"/>
    <property type="molecule type" value="Genomic_DNA"/>
</dbReference>
<reference evidence="3" key="2">
    <citation type="submission" date="2016-06" db="EMBL/GenBank/DDBJ databases">
        <authorList>
            <person name="Olsen C.W."/>
            <person name="Carey S."/>
            <person name="Hinshaw L."/>
            <person name="Karasin A.I."/>
        </authorList>
    </citation>
    <scope>NUCLEOTIDE SEQUENCE [LARGE SCALE GENOMIC DNA]</scope>
    <source>
        <strain evidence="3">PM4</strain>
    </source>
</reference>
<evidence type="ECO:0000313" key="3">
    <source>
        <dbReference type="EMBL" id="SJK84842.1"/>
    </source>
</evidence>
<dbReference type="GeneID" id="41588268"/>
<accession>A0A1N5UKZ6</accession>
<dbReference type="GO" id="GO:0016853">
    <property type="term" value="F:isomerase activity"/>
    <property type="evidence" value="ECO:0007669"/>
    <property type="project" value="UniProtKB-KW"/>
</dbReference>
<name>A0A1N5UKZ6_9ARCH</name>
<feature type="domain" description="SIS" evidence="1">
    <location>
        <begin position="32"/>
        <end position="187"/>
    </location>
</feature>
<dbReference type="GO" id="GO:1901135">
    <property type="term" value="P:carbohydrate derivative metabolic process"/>
    <property type="evidence" value="ECO:0007669"/>
    <property type="project" value="InterPro"/>
</dbReference>
<dbReference type="Proteomes" id="UP000187822">
    <property type="component" value="Chromosome I"/>
</dbReference>
<evidence type="ECO:0000259" key="1">
    <source>
        <dbReference type="PROSITE" id="PS51464"/>
    </source>
</evidence>
<dbReference type="PANTHER" id="PTHR30390">
    <property type="entry name" value="SEDOHEPTULOSE 7-PHOSPHATE ISOMERASE / DNAA INITIATOR-ASSOCIATING FACTOR FOR REPLICATION INITIATION"/>
    <property type="match status" value="1"/>
</dbReference>
<dbReference type="GO" id="GO:0097367">
    <property type="term" value="F:carbohydrate derivative binding"/>
    <property type="evidence" value="ECO:0007669"/>
    <property type="project" value="InterPro"/>
</dbReference>
<protein>
    <submittedName>
        <fullName evidence="2">Phosphoheptose isomerase</fullName>
    </submittedName>
</protein>
<dbReference type="SUPFAM" id="SSF53697">
    <property type="entry name" value="SIS domain"/>
    <property type="match status" value="1"/>
</dbReference>
<dbReference type="KEGG" id="cdiv:CPM_1016"/>
<reference evidence="2 5" key="1">
    <citation type="submission" date="2016-04" db="EMBL/GenBank/DDBJ databases">
        <authorList>
            <person name="Evans L.H."/>
            <person name="Alamgir A."/>
            <person name="Owens N."/>
            <person name="Weber N.D."/>
            <person name="Virtaneva K."/>
            <person name="Barbian K."/>
            <person name="Babar A."/>
            <person name="Rosenke K."/>
        </authorList>
    </citation>
    <scope>NUCLEOTIDE SEQUENCE [LARGE SCALE GENOMIC DNA]</scope>
    <source>
        <strain evidence="2">S5</strain>
        <strain evidence="5">S5(T) (JCM 30642 \VKM B-2941)</strain>
    </source>
</reference>
<evidence type="ECO:0000313" key="4">
    <source>
        <dbReference type="Proteomes" id="UP000187822"/>
    </source>
</evidence>
<evidence type="ECO:0000313" key="5">
    <source>
        <dbReference type="Proteomes" id="UP000195607"/>
    </source>
</evidence>
<dbReference type="CDD" id="cd05006">
    <property type="entry name" value="SIS_GmhA"/>
    <property type="match status" value="1"/>
</dbReference>
<dbReference type="InterPro" id="IPR035461">
    <property type="entry name" value="GmhA/DiaA"/>
</dbReference>
<keyword evidence="4" id="KW-1185">Reference proteome</keyword>
<dbReference type="EMBL" id="LT671858">
    <property type="protein sequence ID" value="SIM60918.1"/>
    <property type="molecule type" value="Genomic_DNA"/>
</dbReference>
<dbReference type="Proteomes" id="UP000195607">
    <property type="component" value="Chromosome I"/>
</dbReference>
<evidence type="ECO:0000313" key="2">
    <source>
        <dbReference type="EMBL" id="SIM60918.1"/>
    </source>
</evidence>
<dbReference type="AlphaFoldDB" id="A0A1N5UKZ6"/>
<gene>
    <name evidence="3" type="ORF">CPM_1016</name>
    <name evidence="2" type="ORF">CSP5_1001</name>
</gene>
<proteinExistence type="predicted"/>
<dbReference type="STRING" id="1673428.CPM_1016"/>
<reference evidence="4" key="3">
    <citation type="submission" date="2016-06" db="EMBL/GenBank/DDBJ databases">
        <authorList>
            <person name="Toshchakov V.S."/>
        </authorList>
    </citation>
    <scope>NUCLEOTIDE SEQUENCE [LARGE SCALE GENOMIC DNA]</scope>
    <source>
        <strain>PM4 (JCM 30641</strain>
        <strain evidence="4">\VKM B-2940)</strain>
    </source>
</reference>
<dbReference type="RefSeq" id="WP_145983953.1">
    <property type="nucleotide sequence ID" value="NZ_LT671858.1"/>
</dbReference>
<dbReference type="Gene3D" id="3.40.50.10490">
    <property type="entry name" value="Glucose-6-phosphate isomerase like protein, domain 1"/>
    <property type="match status" value="1"/>
</dbReference>
<dbReference type="InterPro" id="IPR050099">
    <property type="entry name" value="SIS_GmhA/DiaA_subfam"/>
</dbReference>
<dbReference type="Pfam" id="PF13580">
    <property type="entry name" value="SIS_2"/>
    <property type="match status" value="1"/>
</dbReference>